<dbReference type="PANTHER" id="PTHR33144:SF25">
    <property type="entry name" value="DUF4216 DOMAIN-CONTAINING PROTEIN"/>
    <property type="match status" value="1"/>
</dbReference>
<feature type="compositionally biased region" description="Polar residues" evidence="1">
    <location>
        <begin position="273"/>
        <end position="284"/>
    </location>
</feature>
<feature type="compositionally biased region" description="Polar residues" evidence="1">
    <location>
        <begin position="223"/>
        <end position="236"/>
    </location>
</feature>
<protein>
    <submittedName>
        <fullName evidence="3">OLC1v1030556C1</fullName>
    </submittedName>
</protein>
<evidence type="ECO:0000313" key="4">
    <source>
        <dbReference type="Proteomes" id="UP001161247"/>
    </source>
</evidence>
<feature type="domain" description="Transposase Tnp1/En/Spm-like" evidence="2">
    <location>
        <begin position="333"/>
        <end position="393"/>
    </location>
</feature>
<dbReference type="InterPro" id="IPR004264">
    <property type="entry name" value="Transposase_23"/>
</dbReference>
<sequence>MVNQTNLRLSEESEIHHNLSTHEIEHEQGIESDSEISETETRGPTCMKSILGRPLHLPKIHVEYNNKGDPVDGECSMLSHFLGSIARNCQYCPISVKDWRNIENKDEILVIVKILSYVGKKWRSWKNRLKAKYWYEASVEVLVDQRDARVTAVEWMKICTYWNSDVAKKVSRNRKNARAKRVNYKKTGQTSFARVEYKMTKKNGQPPNRVELLRACFLNRNGDSNCTRSTNGNMQEDTNKSQEDVDDPIDEDDDPIHQDDVFAQTIGQDQSNTMQMTSKEISQSKTRETTENTSKRLRIEEQGDAGQQSLTLQVPPNQKTAVPTLKVGSYVSLKSVSDPTKIVAKGSIESMDPSKDVGGHILGPNWCEVFVAVSIVHEEHLFRGYGKFQKIGDVTGEMIAWPCTFVCFSSFQIMLIH</sequence>
<dbReference type="AlphaFoldDB" id="A0AAV1CH34"/>
<gene>
    <name evidence="3" type="ORF">OLC1_LOCUS5867</name>
</gene>
<organism evidence="3 4">
    <name type="scientific">Oldenlandia corymbosa var. corymbosa</name>
    <dbReference type="NCBI Taxonomy" id="529605"/>
    <lineage>
        <taxon>Eukaryota</taxon>
        <taxon>Viridiplantae</taxon>
        <taxon>Streptophyta</taxon>
        <taxon>Embryophyta</taxon>
        <taxon>Tracheophyta</taxon>
        <taxon>Spermatophyta</taxon>
        <taxon>Magnoliopsida</taxon>
        <taxon>eudicotyledons</taxon>
        <taxon>Gunneridae</taxon>
        <taxon>Pentapetalae</taxon>
        <taxon>asterids</taxon>
        <taxon>lamiids</taxon>
        <taxon>Gentianales</taxon>
        <taxon>Rubiaceae</taxon>
        <taxon>Rubioideae</taxon>
        <taxon>Spermacoceae</taxon>
        <taxon>Hedyotis-Oldenlandia complex</taxon>
        <taxon>Oldenlandia</taxon>
    </lineage>
</organism>
<dbReference type="Proteomes" id="UP001161247">
    <property type="component" value="Chromosome 2"/>
</dbReference>
<dbReference type="PANTHER" id="PTHR33144">
    <property type="entry name" value="OS10G0409366 PROTEIN-RELATED"/>
    <property type="match status" value="1"/>
</dbReference>
<evidence type="ECO:0000259" key="2">
    <source>
        <dbReference type="Pfam" id="PF03017"/>
    </source>
</evidence>
<accession>A0AAV1CH34</accession>
<proteinExistence type="predicted"/>
<feature type="region of interest" description="Disordered" evidence="1">
    <location>
        <begin position="223"/>
        <end position="252"/>
    </location>
</feature>
<dbReference type="InterPro" id="IPR004252">
    <property type="entry name" value="Probable_transposase_24"/>
</dbReference>
<evidence type="ECO:0000313" key="3">
    <source>
        <dbReference type="EMBL" id="CAI9094765.1"/>
    </source>
</evidence>
<name>A0AAV1CH34_OLDCO</name>
<feature type="region of interest" description="Disordered" evidence="1">
    <location>
        <begin position="273"/>
        <end position="308"/>
    </location>
</feature>
<dbReference type="Pfam" id="PF03004">
    <property type="entry name" value="Transposase_24"/>
    <property type="match status" value="1"/>
</dbReference>
<keyword evidence="4" id="KW-1185">Reference proteome</keyword>
<feature type="compositionally biased region" description="Basic and acidic residues" evidence="1">
    <location>
        <begin position="285"/>
        <end position="301"/>
    </location>
</feature>
<dbReference type="Pfam" id="PF03017">
    <property type="entry name" value="Transposase_23"/>
    <property type="match status" value="1"/>
</dbReference>
<reference evidence="3" key="1">
    <citation type="submission" date="2023-03" db="EMBL/GenBank/DDBJ databases">
        <authorList>
            <person name="Julca I."/>
        </authorList>
    </citation>
    <scope>NUCLEOTIDE SEQUENCE</scope>
</reference>
<evidence type="ECO:0000256" key="1">
    <source>
        <dbReference type="SAM" id="MobiDB-lite"/>
    </source>
</evidence>
<dbReference type="EMBL" id="OX459119">
    <property type="protein sequence ID" value="CAI9094765.1"/>
    <property type="molecule type" value="Genomic_DNA"/>
</dbReference>